<evidence type="ECO:0000256" key="2">
    <source>
        <dbReference type="ARBA" id="ARBA00022448"/>
    </source>
</evidence>
<dbReference type="InterPro" id="IPR027417">
    <property type="entry name" value="P-loop_NTPase"/>
</dbReference>
<dbReference type="AlphaFoldDB" id="A0A073K6L3"/>
<dbReference type="GO" id="GO:0005524">
    <property type="term" value="F:ATP binding"/>
    <property type="evidence" value="ECO:0007669"/>
    <property type="project" value="UniProtKB-KW"/>
</dbReference>
<evidence type="ECO:0000259" key="5">
    <source>
        <dbReference type="PROSITE" id="PS50893"/>
    </source>
</evidence>
<dbReference type="PROSITE" id="PS00211">
    <property type="entry name" value="ABC_TRANSPORTER_1"/>
    <property type="match status" value="1"/>
</dbReference>
<dbReference type="PANTHER" id="PTHR43335:SF4">
    <property type="entry name" value="ABC TRANSPORTER, ATP-BINDING PROTEIN"/>
    <property type="match status" value="1"/>
</dbReference>
<name>A0A073K6L3_9BACI</name>
<dbReference type="Gene3D" id="3.40.50.300">
    <property type="entry name" value="P-loop containing nucleotide triphosphate hydrolases"/>
    <property type="match status" value="1"/>
</dbReference>
<dbReference type="InterPro" id="IPR003439">
    <property type="entry name" value="ABC_transporter-like_ATP-bd"/>
</dbReference>
<proteinExistence type="inferred from homology"/>
<sequence>MSKPIVVIKNLHKRLGGKTIIQNLNFEVYPGEIFGFLGPNGAGKTTAIRMMVGLLKIDAGDILIKNHSIKSDFKKAISFVGGIVESPDMYKFLSGWKNLIHYSRMHKCEISKEKITDIVKLVGLEDAIHRKVKHYSLGMRQRLGIAQSLLHDPSLLILDEPTNGLDPAGIREIRTYLRKLVNEKNISVIVSSHILSEMELMCDRIGIIKDGKSLGIQPVNEIIKRDIVEVYMDIDDPTKANNILSNSLSTKIKDNSIFFDIHYDDIPSVIELLVTNKMKIYSVRTNSKSLEEKFIEITGGDNIVKSNKFNP</sequence>
<dbReference type="SUPFAM" id="SSF52540">
    <property type="entry name" value="P-loop containing nucleoside triphosphate hydrolases"/>
    <property type="match status" value="1"/>
</dbReference>
<keyword evidence="4 6" id="KW-0067">ATP-binding</keyword>
<evidence type="ECO:0000313" key="6">
    <source>
        <dbReference type="EMBL" id="KEK17893.1"/>
    </source>
</evidence>
<evidence type="ECO:0000313" key="7">
    <source>
        <dbReference type="Proteomes" id="UP000027822"/>
    </source>
</evidence>
<dbReference type="InterPro" id="IPR003593">
    <property type="entry name" value="AAA+_ATPase"/>
</dbReference>
<evidence type="ECO:0000256" key="1">
    <source>
        <dbReference type="ARBA" id="ARBA00005417"/>
    </source>
</evidence>
<feature type="domain" description="ABC transporter" evidence="5">
    <location>
        <begin position="6"/>
        <end position="235"/>
    </location>
</feature>
<accession>A0A073K6L3</accession>
<evidence type="ECO:0000256" key="4">
    <source>
        <dbReference type="ARBA" id="ARBA00022840"/>
    </source>
</evidence>
<comment type="caution">
    <text evidence="6">The sequence shown here is derived from an EMBL/GenBank/DDBJ whole genome shotgun (WGS) entry which is preliminary data.</text>
</comment>
<gene>
    <name evidence="6" type="ORF">BAMA_10420</name>
</gene>
<dbReference type="Proteomes" id="UP000027822">
    <property type="component" value="Unassembled WGS sequence"/>
</dbReference>
<keyword evidence="2" id="KW-0813">Transport</keyword>
<dbReference type="InterPro" id="IPR017871">
    <property type="entry name" value="ABC_transporter-like_CS"/>
</dbReference>
<evidence type="ECO:0000256" key="3">
    <source>
        <dbReference type="ARBA" id="ARBA00022741"/>
    </source>
</evidence>
<dbReference type="STRING" id="574376.BAMA_10420"/>
<comment type="similarity">
    <text evidence="1">Belongs to the ABC transporter superfamily.</text>
</comment>
<dbReference type="OrthoDB" id="9804819at2"/>
<reference evidence="6 7" key="1">
    <citation type="submission" date="2014-06" db="EMBL/GenBank/DDBJ databases">
        <title>Draft genome sequence of Bacillus manliponensis JCM 15802 (MCCC 1A00708).</title>
        <authorList>
            <person name="Lai Q."/>
            <person name="Liu Y."/>
            <person name="Shao Z."/>
        </authorList>
    </citation>
    <scope>NUCLEOTIDE SEQUENCE [LARGE SCALE GENOMIC DNA]</scope>
    <source>
        <strain evidence="6 7">JCM 15802</strain>
    </source>
</reference>
<dbReference type="GO" id="GO:0016887">
    <property type="term" value="F:ATP hydrolysis activity"/>
    <property type="evidence" value="ECO:0007669"/>
    <property type="project" value="InterPro"/>
</dbReference>
<dbReference type="RefSeq" id="WP_034642240.1">
    <property type="nucleotide sequence ID" value="NZ_CBCSJC010000051.1"/>
</dbReference>
<dbReference type="PANTHER" id="PTHR43335">
    <property type="entry name" value="ABC TRANSPORTER, ATP-BINDING PROTEIN"/>
    <property type="match status" value="1"/>
</dbReference>
<keyword evidence="3" id="KW-0547">Nucleotide-binding</keyword>
<dbReference type="PROSITE" id="PS50893">
    <property type="entry name" value="ABC_TRANSPORTER_2"/>
    <property type="match status" value="1"/>
</dbReference>
<keyword evidence="7" id="KW-1185">Reference proteome</keyword>
<dbReference type="eggNOG" id="COG1131">
    <property type="taxonomic scope" value="Bacteria"/>
</dbReference>
<dbReference type="EMBL" id="JOTN01000020">
    <property type="protein sequence ID" value="KEK17893.1"/>
    <property type="molecule type" value="Genomic_DNA"/>
</dbReference>
<dbReference type="SMART" id="SM00382">
    <property type="entry name" value="AAA"/>
    <property type="match status" value="1"/>
</dbReference>
<protein>
    <submittedName>
        <fullName evidence="6">Bacitracin ABC transporter ATP-binding protein</fullName>
    </submittedName>
</protein>
<dbReference type="Pfam" id="PF00005">
    <property type="entry name" value="ABC_tran"/>
    <property type="match status" value="1"/>
</dbReference>
<organism evidence="6 7">
    <name type="scientific">Bacillus manliponensis</name>
    <dbReference type="NCBI Taxonomy" id="574376"/>
    <lineage>
        <taxon>Bacteria</taxon>
        <taxon>Bacillati</taxon>
        <taxon>Bacillota</taxon>
        <taxon>Bacilli</taxon>
        <taxon>Bacillales</taxon>
        <taxon>Bacillaceae</taxon>
        <taxon>Bacillus</taxon>
        <taxon>Bacillus cereus group</taxon>
    </lineage>
</organism>